<keyword evidence="3" id="KW-1185">Reference proteome</keyword>
<dbReference type="Proteomes" id="UP000426027">
    <property type="component" value="Chromosome"/>
</dbReference>
<evidence type="ECO:0000313" key="2">
    <source>
        <dbReference type="EMBL" id="QGW27236.1"/>
    </source>
</evidence>
<dbReference type="RefSeq" id="WP_157476795.1">
    <property type="nucleotide sequence ID" value="NZ_CP046566.1"/>
</dbReference>
<proteinExistence type="predicted"/>
<reference evidence="2 3" key="1">
    <citation type="submission" date="2019-11" db="EMBL/GenBank/DDBJ databases">
        <authorList>
            <person name="Im W.T."/>
        </authorList>
    </citation>
    <scope>NUCLEOTIDE SEQUENCE [LARGE SCALE GENOMIC DNA]</scope>
    <source>
        <strain evidence="2 3">SB-02</strain>
    </source>
</reference>
<dbReference type="AlphaFoldDB" id="A0A6I6G3M6"/>
<evidence type="ECO:0000313" key="3">
    <source>
        <dbReference type="Proteomes" id="UP000426027"/>
    </source>
</evidence>
<accession>A0A6I6G3M6</accession>
<evidence type="ECO:0000256" key="1">
    <source>
        <dbReference type="SAM" id="Phobius"/>
    </source>
</evidence>
<keyword evidence="1" id="KW-0472">Membrane</keyword>
<name>A0A6I6G3M6_9BACT</name>
<keyword evidence="1" id="KW-1133">Transmembrane helix</keyword>
<protein>
    <submittedName>
        <fullName evidence="2">Uncharacterized protein</fullName>
    </submittedName>
</protein>
<feature type="transmembrane region" description="Helical" evidence="1">
    <location>
        <begin position="51"/>
        <end position="73"/>
    </location>
</feature>
<organism evidence="2 3">
    <name type="scientific">Phnomibacter ginsenosidimutans</name>
    <dbReference type="NCBI Taxonomy" id="2676868"/>
    <lineage>
        <taxon>Bacteria</taxon>
        <taxon>Pseudomonadati</taxon>
        <taxon>Bacteroidota</taxon>
        <taxon>Chitinophagia</taxon>
        <taxon>Chitinophagales</taxon>
        <taxon>Chitinophagaceae</taxon>
        <taxon>Phnomibacter</taxon>
    </lineage>
</organism>
<gene>
    <name evidence="2" type="ORF">GLV81_03160</name>
</gene>
<sequence>MKKEQQAEQWVNEALDSLDGIGRATANPFLFTRIEERLRQRNSPWEKLAGFVARPAFALAVVLLFLAANFYVANQEKQERLAREKQANEQLFAAEYSTSSNLSNELSANK</sequence>
<dbReference type="EMBL" id="CP046566">
    <property type="protein sequence ID" value="QGW27236.1"/>
    <property type="molecule type" value="Genomic_DNA"/>
</dbReference>
<dbReference type="KEGG" id="fls:GLV81_03160"/>
<keyword evidence="1" id="KW-0812">Transmembrane</keyword>